<gene>
    <name evidence="1" type="ORF">I6I98_11090</name>
</gene>
<dbReference type="InterPro" id="IPR011697">
    <property type="entry name" value="Peptidase_C26"/>
</dbReference>
<evidence type="ECO:0000313" key="1">
    <source>
        <dbReference type="EMBL" id="QQT55766.1"/>
    </source>
</evidence>
<evidence type="ECO:0000313" key="2">
    <source>
        <dbReference type="Proteomes" id="UP000595498"/>
    </source>
</evidence>
<proteinExistence type="predicted"/>
<dbReference type="Pfam" id="PF07722">
    <property type="entry name" value="Peptidase_C26"/>
    <property type="match status" value="1"/>
</dbReference>
<dbReference type="Gene3D" id="3.40.50.880">
    <property type="match status" value="1"/>
</dbReference>
<dbReference type="PANTHER" id="PTHR43235">
    <property type="entry name" value="GLUTAMINE AMIDOTRANSFERASE PB2B2.05-RELATED"/>
    <property type="match status" value="1"/>
</dbReference>
<name>A0ABX7CUJ8_SPHMU</name>
<dbReference type="InterPro" id="IPR029062">
    <property type="entry name" value="Class_I_gatase-like"/>
</dbReference>
<dbReference type="Proteomes" id="UP000595498">
    <property type="component" value="Chromosome"/>
</dbReference>
<organism evidence="1 2">
    <name type="scientific">Sphingobacterium multivorum</name>
    <dbReference type="NCBI Taxonomy" id="28454"/>
    <lineage>
        <taxon>Bacteria</taxon>
        <taxon>Pseudomonadati</taxon>
        <taxon>Bacteroidota</taxon>
        <taxon>Sphingobacteriia</taxon>
        <taxon>Sphingobacteriales</taxon>
        <taxon>Sphingobacteriaceae</taxon>
        <taxon>Sphingobacterium</taxon>
    </lineage>
</organism>
<dbReference type="CDD" id="cd01745">
    <property type="entry name" value="GATase1_2"/>
    <property type="match status" value="1"/>
</dbReference>
<accession>A0ABX7CUJ8</accession>
<dbReference type="SUPFAM" id="SSF52317">
    <property type="entry name" value="Class I glutamine amidotransferase-like"/>
    <property type="match status" value="1"/>
</dbReference>
<protein>
    <submittedName>
        <fullName evidence="1">Gamma-glutamyl-gamma-aminobutyrate hydrolase family protein</fullName>
    </submittedName>
</protein>
<sequence length="258" mass="29446">MKPHTKENDMLKIGISACFFYPDPERTVFGHKSLSYMENDMARWISKKGVLPILLPDLEESLLTDILQQMDGIVLQGGSDIAPQHYGEEPIGPWKGDPYRDQYELKILDYAIRNHKPVLGICRGFQLMNVYFGGTMYQDIVSQLPHSAVHRSASLYDTINHPVHIEPGTLFDRLYGHVANPLVNTVHHQAVKDLGRDLEVYARSEDGFIEAFGYTKEATGKVMGVQWHPEFSQTQKGILLDENLIFNVFIEHARQHRN</sequence>
<dbReference type="GO" id="GO:0016787">
    <property type="term" value="F:hydrolase activity"/>
    <property type="evidence" value="ECO:0007669"/>
    <property type="project" value="UniProtKB-KW"/>
</dbReference>
<dbReference type="EMBL" id="CP068224">
    <property type="protein sequence ID" value="QQT55766.1"/>
    <property type="molecule type" value="Genomic_DNA"/>
</dbReference>
<dbReference type="PROSITE" id="PS51273">
    <property type="entry name" value="GATASE_TYPE_1"/>
    <property type="match status" value="1"/>
</dbReference>
<reference evidence="1 2" key="1">
    <citation type="submission" date="2021-01" db="EMBL/GenBank/DDBJ databases">
        <title>FDA dAtabase for Regulatory Grade micrObial Sequences (FDA-ARGOS): Supporting development and validation of Infectious Disease Dx tests.</title>
        <authorList>
            <person name="Sproer C."/>
            <person name="Gronow S."/>
            <person name="Severitt S."/>
            <person name="Schroder I."/>
            <person name="Tallon L."/>
            <person name="Sadzewicz L."/>
            <person name="Zhao X."/>
            <person name="Boylan J."/>
            <person name="Ott S."/>
            <person name="Bowen H."/>
            <person name="Vavikolanu K."/>
            <person name="Mehta A."/>
            <person name="Aluvathingal J."/>
            <person name="Nadendla S."/>
            <person name="Lowell S."/>
            <person name="Myers T."/>
            <person name="Yan Y."/>
            <person name="Sichtig H."/>
        </authorList>
    </citation>
    <scope>NUCLEOTIDE SEQUENCE [LARGE SCALE GENOMIC DNA]</scope>
    <source>
        <strain evidence="1 2">FDAARGOS_1141</strain>
    </source>
</reference>
<keyword evidence="2" id="KW-1185">Reference proteome</keyword>
<keyword evidence="1" id="KW-0378">Hydrolase</keyword>
<dbReference type="PANTHER" id="PTHR43235:SF1">
    <property type="entry name" value="GLUTAMINE AMIDOTRANSFERASE PB2B2.05-RELATED"/>
    <property type="match status" value="1"/>
</dbReference>
<dbReference type="InterPro" id="IPR044668">
    <property type="entry name" value="PuuD-like"/>
</dbReference>